<dbReference type="SUPFAM" id="SSF55785">
    <property type="entry name" value="PYP-like sensor domain (PAS domain)"/>
    <property type="match status" value="2"/>
</dbReference>
<dbReference type="GO" id="GO:0016020">
    <property type="term" value="C:membrane"/>
    <property type="evidence" value="ECO:0007669"/>
    <property type="project" value="InterPro"/>
</dbReference>
<dbReference type="GO" id="GO:0007165">
    <property type="term" value="P:signal transduction"/>
    <property type="evidence" value="ECO:0007669"/>
    <property type="project" value="UniProtKB-KW"/>
</dbReference>
<evidence type="ECO:0000256" key="2">
    <source>
        <dbReference type="SAM" id="MobiDB-lite"/>
    </source>
</evidence>
<feature type="compositionally biased region" description="Low complexity" evidence="2">
    <location>
        <begin position="281"/>
        <end position="296"/>
    </location>
</feature>
<feature type="domain" description="PAC" evidence="5">
    <location>
        <begin position="212"/>
        <end position="264"/>
    </location>
</feature>
<dbReference type="SMART" id="SM00091">
    <property type="entry name" value="PAS"/>
    <property type="match status" value="2"/>
</dbReference>
<dbReference type="EMBL" id="QFOT01000046">
    <property type="protein sequence ID" value="PZP55893.1"/>
    <property type="molecule type" value="Genomic_DNA"/>
</dbReference>
<dbReference type="PRINTS" id="PR00260">
    <property type="entry name" value="CHEMTRNSDUCR"/>
</dbReference>
<feature type="domain" description="Methyl-accepting transducer" evidence="3">
    <location>
        <begin position="262"/>
        <end position="491"/>
    </location>
</feature>
<dbReference type="Proteomes" id="UP000249739">
    <property type="component" value="Unassembled WGS sequence"/>
</dbReference>
<feature type="domain" description="PAS" evidence="4">
    <location>
        <begin position="153"/>
        <end position="193"/>
    </location>
</feature>
<dbReference type="PROSITE" id="PS50113">
    <property type="entry name" value="PAC"/>
    <property type="match status" value="2"/>
</dbReference>
<proteinExistence type="predicted"/>
<name>A0A2W5FLM0_9BACT</name>
<dbReference type="PANTHER" id="PTHR24422:SF10">
    <property type="entry name" value="CHEMOTAXIS PROTEIN METHYLTRANSFERASE 2"/>
    <property type="match status" value="1"/>
</dbReference>
<dbReference type="InterPro" id="IPR001610">
    <property type="entry name" value="PAC"/>
</dbReference>
<evidence type="ECO:0000313" key="8">
    <source>
        <dbReference type="Proteomes" id="UP000249739"/>
    </source>
</evidence>
<dbReference type="InterPro" id="IPR000014">
    <property type="entry name" value="PAS"/>
</dbReference>
<organism evidence="7 8">
    <name type="scientific">Micavibrio aeruginosavorus</name>
    <dbReference type="NCBI Taxonomy" id="349221"/>
    <lineage>
        <taxon>Bacteria</taxon>
        <taxon>Pseudomonadati</taxon>
        <taxon>Bdellovibrionota</taxon>
        <taxon>Bdellovibrionia</taxon>
        <taxon>Bdellovibrionales</taxon>
        <taxon>Pseudobdellovibrionaceae</taxon>
        <taxon>Micavibrio</taxon>
    </lineage>
</organism>
<dbReference type="Gene3D" id="3.30.450.20">
    <property type="entry name" value="PAS domain"/>
    <property type="match status" value="2"/>
</dbReference>
<dbReference type="PANTHER" id="PTHR24422">
    <property type="entry name" value="CHEMOTAXIS PROTEIN METHYLTRANSFERASE"/>
    <property type="match status" value="1"/>
</dbReference>
<dbReference type="GO" id="GO:0004888">
    <property type="term" value="F:transmembrane signaling receptor activity"/>
    <property type="evidence" value="ECO:0007669"/>
    <property type="project" value="InterPro"/>
</dbReference>
<dbReference type="PROSITE" id="PS50192">
    <property type="entry name" value="T_SNARE"/>
    <property type="match status" value="1"/>
</dbReference>
<feature type="region of interest" description="Disordered" evidence="2">
    <location>
        <begin position="279"/>
        <end position="303"/>
    </location>
</feature>
<dbReference type="PROSITE" id="PS50111">
    <property type="entry name" value="CHEMOTAXIS_TRANSDUC_2"/>
    <property type="match status" value="1"/>
</dbReference>
<dbReference type="InterPro" id="IPR035965">
    <property type="entry name" value="PAS-like_dom_sf"/>
</dbReference>
<evidence type="ECO:0000259" key="4">
    <source>
        <dbReference type="PROSITE" id="PS50112"/>
    </source>
</evidence>
<dbReference type="SMART" id="SM00086">
    <property type="entry name" value="PAC"/>
    <property type="match status" value="2"/>
</dbReference>
<gene>
    <name evidence="7" type="ORF">DI586_05430</name>
</gene>
<feature type="domain" description="PAC" evidence="5">
    <location>
        <begin position="90"/>
        <end position="142"/>
    </location>
</feature>
<dbReference type="InterPro" id="IPR013655">
    <property type="entry name" value="PAS_fold_3"/>
</dbReference>
<protein>
    <submittedName>
        <fullName evidence="7">Chemotaxis protein</fullName>
    </submittedName>
</protein>
<feature type="domain" description="T-SNARE coiled-coil homology" evidence="6">
    <location>
        <begin position="414"/>
        <end position="476"/>
    </location>
</feature>
<dbReference type="SUPFAM" id="SSF58104">
    <property type="entry name" value="Methyl-accepting chemotaxis protein (MCP) signaling domain"/>
    <property type="match status" value="1"/>
</dbReference>
<dbReference type="InterPro" id="IPR004089">
    <property type="entry name" value="MCPsignal_dom"/>
</dbReference>
<dbReference type="InterPro" id="IPR004090">
    <property type="entry name" value="Chemotax_Me-accpt_rcpt"/>
</dbReference>
<dbReference type="CDD" id="cd00130">
    <property type="entry name" value="PAS"/>
    <property type="match status" value="2"/>
</dbReference>
<evidence type="ECO:0000259" key="5">
    <source>
        <dbReference type="PROSITE" id="PS50113"/>
    </source>
</evidence>
<dbReference type="SMART" id="SM00283">
    <property type="entry name" value="MA"/>
    <property type="match status" value="1"/>
</dbReference>
<dbReference type="Pfam" id="PF00015">
    <property type="entry name" value="MCPsignal"/>
    <property type="match status" value="1"/>
</dbReference>
<evidence type="ECO:0000256" key="1">
    <source>
        <dbReference type="PROSITE-ProRule" id="PRU00284"/>
    </source>
</evidence>
<dbReference type="Gene3D" id="1.10.287.950">
    <property type="entry name" value="Methyl-accepting chemotaxis protein"/>
    <property type="match status" value="1"/>
</dbReference>
<evidence type="ECO:0000313" key="7">
    <source>
        <dbReference type="EMBL" id="PZP55893.1"/>
    </source>
</evidence>
<dbReference type="InterPro" id="IPR000700">
    <property type="entry name" value="PAS-assoc_C"/>
</dbReference>
<evidence type="ECO:0000259" key="6">
    <source>
        <dbReference type="PROSITE" id="PS50192"/>
    </source>
</evidence>
<comment type="caution">
    <text evidence="7">The sequence shown here is derived from an EMBL/GenBank/DDBJ whole genome shotgun (WGS) entry which is preliminary data.</text>
</comment>
<dbReference type="InterPro" id="IPR000727">
    <property type="entry name" value="T_SNARE_dom"/>
</dbReference>
<evidence type="ECO:0000259" key="3">
    <source>
        <dbReference type="PROSITE" id="PS50111"/>
    </source>
</evidence>
<dbReference type="Pfam" id="PF08447">
    <property type="entry name" value="PAS_3"/>
    <property type="match status" value="2"/>
</dbReference>
<dbReference type="PROSITE" id="PS50112">
    <property type="entry name" value="PAS"/>
    <property type="match status" value="1"/>
</dbReference>
<dbReference type="InterPro" id="IPR050903">
    <property type="entry name" value="Bact_Chemotaxis_MeTrfase"/>
</dbReference>
<dbReference type="NCBIfam" id="TIGR00229">
    <property type="entry name" value="sensory_box"/>
    <property type="match status" value="2"/>
</dbReference>
<reference evidence="7 8" key="1">
    <citation type="submission" date="2017-08" db="EMBL/GenBank/DDBJ databases">
        <title>Infants hospitalized years apart are colonized by the same room-sourced microbial strains.</title>
        <authorList>
            <person name="Brooks B."/>
            <person name="Olm M.R."/>
            <person name="Firek B.A."/>
            <person name="Baker R."/>
            <person name="Thomas B.C."/>
            <person name="Morowitz M.J."/>
            <person name="Banfield J.F."/>
        </authorList>
    </citation>
    <scope>NUCLEOTIDE SEQUENCE [LARGE SCALE GENOMIC DNA]</scope>
    <source>
        <strain evidence="7">S2_006_000_R2_64</strain>
    </source>
</reference>
<dbReference type="GO" id="GO:0006935">
    <property type="term" value="P:chemotaxis"/>
    <property type="evidence" value="ECO:0007669"/>
    <property type="project" value="InterPro"/>
</dbReference>
<accession>A0A2W5FLM0</accession>
<dbReference type="AlphaFoldDB" id="A0A2W5FLM0"/>
<sequence length="499" mass="54467">MPNVLAFARKNLTRPPSECSFIVDALDRSQAVIEFKMDGTIINANKNFLDAVGYSLDEIFDKNHSIFVDPLERNDAYRDFWARLNRGEFQSGQYRRIGKGGREIWIEASYNPILGKNGRPVKVIKFATEITRDKLRNADYEGQLAAVNKSQAVIEFKLDGTILKANENFLHTLGYTSDEIAGQHHSMFVDPKEAALPAYREFWASLARGEFKAAQYRRIGKGGKEVWIEASYNPIFDMNGKPFKVVKYATDITSQIDLLKNVKNLMDQNMEEIDQAVQMVSHQSGSASSSSSQTTSNVQAVASGAEELHASVQEISQNMSKSKTEADDAYEKVLSAVHETEKLETAAQAMNGIVELIQNIANQVNLLSLNATIEAARAGEAGKGFAVVANEVKNLAGQASDATSQISTEINGVQTVVKNVVESLDTIRNSIDKVRNYVTSVAGAVEEQSAVAQDMSSNMQIASQAVSDVTESISQIVAAAEQVNAAVLHAKEAASSLAK</sequence>
<keyword evidence="1" id="KW-0807">Transducer</keyword>